<dbReference type="EMBL" id="JAQQWL010000007">
    <property type="protein sequence ID" value="KAK8064835.1"/>
    <property type="molecule type" value="Genomic_DNA"/>
</dbReference>
<dbReference type="Proteomes" id="UP001480595">
    <property type="component" value="Unassembled WGS sequence"/>
</dbReference>
<dbReference type="PANTHER" id="PTHR21521">
    <property type="entry name" value="AMUN, ISOFORM A"/>
    <property type="match status" value="1"/>
</dbReference>
<sequence length="260" mass="29154">MVQSALLCENISADQFGLLLNKYEGLLESTSSAKPTKPGQKTLAELDEFRYETAVKLFRSEKPQHAMQHDDVKSLVEWKLRHGKFRPTLMKLVTSNDEDVVAETIAGAMSAYWKAPDASKALDGIARLKGIGPATASLLLSVHDPDRVIFFSDEAYYWLCHDAKPCPLKYNAKEYRDLDSSAQKLVERLGVNATDIERVAFVVMRKNHDDAISPRPESPPPVSQRRRTTASGERGQKRKFQGGSKDITPPRLRRSQRGKT</sequence>
<comment type="caution">
    <text evidence="2">The sequence shown here is derived from an EMBL/GenBank/DDBJ whole genome shotgun (WGS) entry which is preliminary data.</text>
</comment>
<accession>A0ABR1V3I5</accession>
<feature type="compositionally biased region" description="Basic residues" evidence="1">
    <location>
        <begin position="251"/>
        <end position="260"/>
    </location>
</feature>
<reference evidence="2 3" key="1">
    <citation type="submission" date="2023-01" db="EMBL/GenBank/DDBJ databases">
        <title>Analysis of 21 Apiospora genomes using comparative genomics revels a genus with tremendous synthesis potential of carbohydrate active enzymes and secondary metabolites.</title>
        <authorList>
            <person name="Sorensen T."/>
        </authorList>
    </citation>
    <scope>NUCLEOTIDE SEQUENCE [LARGE SCALE GENOMIC DNA]</scope>
    <source>
        <strain evidence="2 3">CBS 135458</strain>
    </source>
</reference>
<evidence type="ECO:0000256" key="1">
    <source>
        <dbReference type="SAM" id="MobiDB-lite"/>
    </source>
</evidence>
<dbReference type="RefSeq" id="XP_066715824.1">
    <property type="nucleotide sequence ID" value="XM_066858882.1"/>
</dbReference>
<organism evidence="2 3">
    <name type="scientific">Apiospora phragmitis</name>
    <dbReference type="NCBI Taxonomy" id="2905665"/>
    <lineage>
        <taxon>Eukaryota</taxon>
        <taxon>Fungi</taxon>
        <taxon>Dikarya</taxon>
        <taxon>Ascomycota</taxon>
        <taxon>Pezizomycotina</taxon>
        <taxon>Sordariomycetes</taxon>
        <taxon>Xylariomycetidae</taxon>
        <taxon>Amphisphaeriales</taxon>
        <taxon>Apiosporaceae</taxon>
        <taxon>Apiospora</taxon>
    </lineage>
</organism>
<dbReference type="GeneID" id="92091945"/>
<evidence type="ECO:0000313" key="2">
    <source>
        <dbReference type="EMBL" id="KAK8064835.1"/>
    </source>
</evidence>
<proteinExistence type="predicted"/>
<feature type="region of interest" description="Disordered" evidence="1">
    <location>
        <begin position="207"/>
        <end position="260"/>
    </location>
</feature>
<evidence type="ECO:0000313" key="3">
    <source>
        <dbReference type="Proteomes" id="UP001480595"/>
    </source>
</evidence>
<name>A0ABR1V3I5_9PEZI</name>
<protein>
    <submittedName>
        <fullName evidence="2">Uncharacterized protein</fullName>
    </submittedName>
</protein>
<dbReference type="PANTHER" id="PTHR21521:SF0">
    <property type="entry name" value="AMUN, ISOFORM A"/>
    <property type="match status" value="1"/>
</dbReference>
<gene>
    <name evidence="2" type="ORF">PG994_007473</name>
</gene>
<keyword evidence="3" id="KW-1185">Reference proteome</keyword>